<feature type="transmembrane region" description="Helical" evidence="1">
    <location>
        <begin position="105"/>
        <end position="126"/>
    </location>
</feature>
<gene>
    <name evidence="2" type="ORF">FHX37_1412</name>
</gene>
<proteinExistence type="predicted"/>
<reference evidence="2 3" key="1">
    <citation type="submission" date="2019-06" db="EMBL/GenBank/DDBJ databases">
        <title>Sequencing the genomes of 1000 actinobacteria strains.</title>
        <authorList>
            <person name="Klenk H.-P."/>
        </authorList>
    </citation>
    <scope>NUCLEOTIDE SEQUENCE [LARGE SCALE GENOMIC DNA]</scope>
    <source>
        <strain evidence="2 3">DSM 45015</strain>
    </source>
</reference>
<keyword evidence="3" id="KW-1185">Reference proteome</keyword>
<name>A0A543NI38_9ACTN</name>
<dbReference type="Proteomes" id="UP000317422">
    <property type="component" value="Unassembled WGS sequence"/>
</dbReference>
<keyword evidence="1" id="KW-0472">Membrane</keyword>
<dbReference type="InterPro" id="IPR038750">
    <property type="entry name" value="YczE/YyaS-like"/>
</dbReference>
<protein>
    <submittedName>
        <fullName evidence="2">Putative membrane protein YczE</fullName>
    </submittedName>
</protein>
<sequence>MERFGPTGNAYPLSVVKRVGSRTRRFLPTPLLPPPRPRRLAQLYTGLYLYGLGCALLIVADLGAMPWDVLHQGLALHTGLSVGAANVAVAAVLMVLWIPLRQRPGLGTVSNALLVGASVDLTLLWLPEADGILARSACMVAGVLVVAGATGCYVGAQLGPGPRDGLMTGIAALGTSIRTARTCVEIAVVVAGSLLGGTVGVGTLVFALAIGPLAQVFLSAMTIRSPDSTTR</sequence>
<dbReference type="PANTHER" id="PTHR40078:SF1">
    <property type="entry name" value="INTEGRAL MEMBRANE PROTEIN"/>
    <property type="match status" value="1"/>
</dbReference>
<evidence type="ECO:0000256" key="1">
    <source>
        <dbReference type="SAM" id="Phobius"/>
    </source>
</evidence>
<keyword evidence="1" id="KW-0812">Transmembrane</keyword>
<evidence type="ECO:0000313" key="2">
    <source>
        <dbReference type="EMBL" id="TQN31505.1"/>
    </source>
</evidence>
<feature type="transmembrane region" description="Helical" evidence="1">
    <location>
        <begin position="47"/>
        <end position="67"/>
    </location>
</feature>
<accession>A0A543NI38</accession>
<dbReference type="AlphaFoldDB" id="A0A543NI38"/>
<comment type="caution">
    <text evidence="2">The sequence shown here is derived from an EMBL/GenBank/DDBJ whole genome shotgun (WGS) entry which is preliminary data.</text>
</comment>
<evidence type="ECO:0000313" key="3">
    <source>
        <dbReference type="Proteomes" id="UP000317422"/>
    </source>
</evidence>
<organism evidence="2 3">
    <name type="scientific">Haloactinospora alba</name>
    <dbReference type="NCBI Taxonomy" id="405555"/>
    <lineage>
        <taxon>Bacteria</taxon>
        <taxon>Bacillati</taxon>
        <taxon>Actinomycetota</taxon>
        <taxon>Actinomycetes</taxon>
        <taxon>Streptosporangiales</taxon>
        <taxon>Nocardiopsidaceae</taxon>
        <taxon>Haloactinospora</taxon>
    </lineage>
</organism>
<dbReference type="Pfam" id="PF19700">
    <property type="entry name" value="DUF6198"/>
    <property type="match status" value="1"/>
</dbReference>
<feature type="transmembrane region" description="Helical" evidence="1">
    <location>
        <begin position="186"/>
        <end position="211"/>
    </location>
</feature>
<feature type="transmembrane region" description="Helical" evidence="1">
    <location>
        <begin position="79"/>
        <end position="98"/>
    </location>
</feature>
<dbReference type="PANTHER" id="PTHR40078">
    <property type="entry name" value="INTEGRAL MEMBRANE PROTEIN-RELATED"/>
    <property type="match status" value="1"/>
</dbReference>
<keyword evidence="1" id="KW-1133">Transmembrane helix</keyword>
<dbReference type="EMBL" id="VFQC01000001">
    <property type="protein sequence ID" value="TQN31505.1"/>
    <property type="molecule type" value="Genomic_DNA"/>
</dbReference>
<feature type="transmembrane region" description="Helical" evidence="1">
    <location>
        <begin position="132"/>
        <end position="156"/>
    </location>
</feature>